<dbReference type="RefSeq" id="WP_222160847.1">
    <property type="nucleotide sequence ID" value="NZ_CP081864.1"/>
</dbReference>
<name>A0ABX9ATX3_9ENTR</name>
<evidence type="ECO:0000313" key="1">
    <source>
        <dbReference type="EMBL" id="QZN97816.1"/>
    </source>
</evidence>
<dbReference type="Proteomes" id="UP000825886">
    <property type="component" value="Chromosome"/>
</dbReference>
<accession>A0ABX9ATX3</accession>
<dbReference type="InterPro" id="IPR010982">
    <property type="entry name" value="Lambda_DNA-bd_dom_sf"/>
</dbReference>
<sequence length="61" mass="6849">MRKQDVIAHFGSGRAVAKALGISDSAVSQCKDLIPEKDAYRIQVLTEEKLQYRPEIYRLAA</sequence>
<dbReference type="Gene3D" id="1.10.260.40">
    <property type="entry name" value="lambda repressor-like DNA-binding domains"/>
    <property type="match status" value="1"/>
</dbReference>
<proteinExistence type="predicted"/>
<keyword evidence="2" id="KW-1185">Reference proteome</keyword>
<evidence type="ECO:0000313" key="2">
    <source>
        <dbReference type="Proteomes" id="UP000825886"/>
    </source>
</evidence>
<organism evidence="1 2">
    <name type="scientific">Symbiopectobacterium purcellii</name>
    <dbReference type="NCBI Taxonomy" id="2871826"/>
    <lineage>
        <taxon>Bacteria</taxon>
        <taxon>Pseudomonadati</taxon>
        <taxon>Pseudomonadota</taxon>
        <taxon>Gammaproteobacteria</taxon>
        <taxon>Enterobacterales</taxon>
        <taxon>Enterobacteriaceae</taxon>
    </lineage>
</organism>
<dbReference type="SUPFAM" id="SSF47413">
    <property type="entry name" value="lambda repressor-like DNA-binding domains"/>
    <property type="match status" value="1"/>
</dbReference>
<dbReference type="EMBL" id="CP081864">
    <property type="protein sequence ID" value="QZN97816.1"/>
    <property type="molecule type" value="Genomic_DNA"/>
</dbReference>
<dbReference type="Pfam" id="PF14549">
    <property type="entry name" value="P22_Cro"/>
    <property type="match status" value="1"/>
</dbReference>
<gene>
    <name evidence="1" type="ORF">K6K13_11225</name>
</gene>
<protein>
    <submittedName>
        <fullName evidence="1">Cro/Cl family transcriptional regulator</fullName>
    </submittedName>
</protein>
<reference evidence="1 2" key="1">
    <citation type="submission" date="2021-08" db="EMBL/GenBank/DDBJ databases">
        <title>Culture and genomic analysis of Symbiopectobacterium purcellii sp. nov. gen. nov., isolated from the leafhopper Empoasca decipiens.</title>
        <authorList>
            <person name="Nadal-Jimenez P."/>
            <person name="Siozios S."/>
            <person name="Halliday N."/>
            <person name="Camara M."/>
            <person name="Hurst G.D.D."/>
        </authorList>
    </citation>
    <scope>NUCLEOTIDE SEQUENCE [LARGE SCALE GENOMIC DNA]</scope>
    <source>
        <strain evidence="1 2">SyEd1</strain>
    </source>
</reference>